<protein>
    <submittedName>
        <fullName evidence="1">Uncharacterized protein</fullName>
    </submittedName>
</protein>
<dbReference type="Proteomes" id="UP001396334">
    <property type="component" value="Unassembled WGS sequence"/>
</dbReference>
<dbReference type="EMBL" id="JBBPBN010000011">
    <property type="protein sequence ID" value="KAK9028711.1"/>
    <property type="molecule type" value="Genomic_DNA"/>
</dbReference>
<reference evidence="1 2" key="1">
    <citation type="journal article" date="2024" name="G3 (Bethesda)">
        <title>Genome assembly of Hibiscus sabdariffa L. provides insights into metabolisms of medicinal natural products.</title>
        <authorList>
            <person name="Kim T."/>
        </authorList>
    </citation>
    <scope>NUCLEOTIDE SEQUENCE [LARGE SCALE GENOMIC DNA]</scope>
    <source>
        <strain evidence="1">TK-2024</strain>
        <tissue evidence="1">Old leaves</tissue>
    </source>
</reference>
<keyword evidence="2" id="KW-1185">Reference proteome</keyword>
<organism evidence="1 2">
    <name type="scientific">Hibiscus sabdariffa</name>
    <name type="common">roselle</name>
    <dbReference type="NCBI Taxonomy" id="183260"/>
    <lineage>
        <taxon>Eukaryota</taxon>
        <taxon>Viridiplantae</taxon>
        <taxon>Streptophyta</taxon>
        <taxon>Embryophyta</taxon>
        <taxon>Tracheophyta</taxon>
        <taxon>Spermatophyta</taxon>
        <taxon>Magnoliopsida</taxon>
        <taxon>eudicotyledons</taxon>
        <taxon>Gunneridae</taxon>
        <taxon>Pentapetalae</taxon>
        <taxon>rosids</taxon>
        <taxon>malvids</taxon>
        <taxon>Malvales</taxon>
        <taxon>Malvaceae</taxon>
        <taxon>Malvoideae</taxon>
        <taxon>Hibiscus</taxon>
    </lineage>
</organism>
<sequence>MGLEDIDHVLRFCSRARDHWMVVLSVEAADRFFSMPFDVWLQDNLHGSSGGKTSNEDWSMRFSIYCWLLWKRRCSMIFDPDYIDRESVLDKGSKLILECETVFVSSQLTPNHVSRDEEH</sequence>
<accession>A0ABR2STW7</accession>
<proteinExistence type="predicted"/>
<comment type="caution">
    <text evidence="1">The sequence shown here is derived from an EMBL/GenBank/DDBJ whole genome shotgun (WGS) entry which is preliminary data.</text>
</comment>
<evidence type="ECO:0000313" key="2">
    <source>
        <dbReference type="Proteomes" id="UP001396334"/>
    </source>
</evidence>
<evidence type="ECO:0000313" key="1">
    <source>
        <dbReference type="EMBL" id="KAK9028711.1"/>
    </source>
</evidence>
<gene>
    <name evidence="1" type="ORF">V6N11_025860</name>
</gene>
<name>A0ABR2STW7_9ROSI</name>